<dbReference type="OrthoDB" id="9773199at2"/>
<evidence type="ECO:0000313" key="3">
    <source>
        <dbReference type="Proteomes" id="UP000238034"/>
    </source>
</evidence>
<accession>A0A2T0UBT8</accession>
<gene>
    <name evidence="2" type="ORF">B0I27_101307</name>
</gene>
<dbReference type="RefSeq" id="WP_106290672.1">
    <property type="nucleotide sequence ID" value="NZ_PVTH01000001.1"/>
</dbReference>
<proteinExistence type="predicted"/>
<comment type="caution">
    <text evidence="2">The sequence shown here is derived from an EMBL/GenBank/DDBJ whole genome shotgun (WGS) entry which is preliminary data.</text>
</comment>
<sequence length="371" mass="42899">MRKFLQRVLSGPVIRLANKYSSRPDKRRVHDALTALYEKILEDPGHRGLVIDFHQSSKMIVFSDQHKGSRNFRDDFLLAEKNYLAALQYYNEHEFTYCNLGDSEELWENTVEGILKHNKHTFHAESMFLKRNAFIKVFGNHDLYWDNDPLASLNLYRAYGQRVKVYEGVIIRMEIKGRKLDVFLTHGHQGDLQSDGNWFSKWFVSMVWGPLQAFLRINPNTPAYDNKLKSEHNQIMYDWTAMQQNLVLITGHTHQPVFNSLTHLERMYIRLQEARRDGKMEQAREIEAQMSAGKISGDASPRLDYSKNTYFNTGCGCFDDGDITGIELDSGMIRLVEWKTIEGQSKRVVLEESPLEALLDSTVVPTIAGEN</sequence>
<evidence type="ECO:0000313" key="2">
    <source>
        <dbReference type="EMBL" id="PRY55338.1"/>
    </source>
</evidence>
<reference evidence="2 3" key="1">
    <citation type="submission" date="2018-03" db="EMBL/GenBank/DDBJ databases">
        <title>Genomic Encyclopedia of Type Strains, Phase III (KMG-III): the genomes of soil and plant-associated and newly described type strains.</title>
        <authorList>
            <person name="Whitman W."/>
        </authorList>
    </citation>
    <scope>NUCLEOTIDE SEQUENCE [LARGE SCALE GENOMIC DNA]</scope>
    <source>
        <strain evidence="2 3">CGMCC 1.9313</strain>
    </source>
</reference>
<dbReference type="Pfam" id="PF00149">
    <property type="entry name" value="Metallophos"/>
    <property type="match status" value="1"/>
</dbReference>
<dbReference type="AlphaFoldDB" id="A0A2T0UBT8"/>
<dbReference type="Proteomes" id="UP000238034">
    <property type="component" value="Unassembled WGS sequence"/>
</dbReference>
<dbReference type="GO" id="GO:0016787">
    <property type="term" value="F:hydrolase activity"/>
    <property type="evidence" value="ECO:0007669"/>
    <property type="project" value="InterPro"/>
</dbReference>
<name>A0A2T0UBT8_9SPHI</name>
<dbReference type="InterPro" id="IPR029052">
    <property type="entry name" value="Metallo-depent_PP-like"/>
</dbReference>
<feature type="domain" description="Calcineurin-like phosphoesterase" evidence="1">
    <location>
        <begin position="94"/>
        <end position="256"/>
    </location>
</feature>
<evidence type="ECO:0000259" key="1">
    <source>
        <dbReference type="Pfam" id="PF00149"/>
    </source>
</evidence>
<dbReference type="InterPro" id="IPR004843">
    <property type="entry name" value="Calcineurin-like_PHP"/>
</dbReference>
<keyword evidence="3" id="KW-1185">Reference proteome</keyword>
<dbReference type="Gene3D" id="3.60.21.10">
    <property type="match status" value="1"/>
</dbReference>
<dbReference type="EMBL" id="PVTH01000001">
    <property type="protein sequence ID" value="PRY55338.1"/>
    <property type="molecule type" value="Genomic_DNA"/>
</dbReference>
<protein>
    <submittedName>
        <fullName evidence="2">Calcineurin-like phosphoesterase family protein</fullName>
    </submittedName>
</protein>
<organism evidence="2 3">
    <name type="scientific">Arcticibacter pallidicorallinus</name>
    <dbReference type="NCBI Taxonomy" id="1259464"/>
    <lineage>
        <taxon>Bacteria</taxon>
        <taxon>Pseudomonadati</taxon>
        <taxon>Bacteroidota</taxon>
        <taxon>Sphingobacteriia</taxon>
        <taxon>Sphingobacteriales</taxon>
        <taxon>Sphingobacteriaceae</taxon>
        <taxon>Arcticibacter</taxon>
    </lineage>
</organism>
<dbReference type="SUPFAM" id="SSF56300">
    <property type="entry name" value="Metallo-dependent phosphatases"/>
    <property type="match status" value="1"/>
</dbReference>